<dbReference type="Pfam" id="PF20151">
    <property type="entry name" value="DUF6533"/>
    <property type="match status" value="1"/>
</dbReference>
<dbReference type="InterPro" id="IPR045340">
    <property type="entry name" value="DUF6533"/>
</dbReference>
<keyword evidence="4" id="KW-1185">Reference proteome</keyword>
<feature type="domain" description="DUF6533" evidence="2">
    <location>
        <begin position="13"/>
        <end position="58"/>
    </location>
</feature>
<reference evidence="4" key="1">
    <citation type="submission" date="2014-04" db="EMBL/GenBank/DDBJ databases">
        <title>Evolutionary Origins and Diversification of the Mycorrhizal Mutualists.</title>
        <authorList>
            <consortium name="DOE Joint Genome Institute"/>
            <consortium name="Mycorrhizal Genomics Consortium"/>
            <person name="Kohler A."/>
            <person name="Kuo A."/>
            <person name="Nagy L.G."/>
            <person name="Floudas D."/>
            <person name="Copeland A."/>
            <person name="Barry K.W."/>
            <person name="Cichocki N."/>
            <person name="Veneault-Fourrey C."/>
            <person name="LaButti K."/>
            <person name="Lindquist E.A."/>
            <person name="Lipzen A."/>
            <person name="Lundell T."/>
            <person name="Morin E."/>
            <person name="Murat C."/>
            <person name="Riley R."/>
            <person name="Ohm R."/>
            <person name="Sun H."/>
            <person name="Tunlid A."/>
            <person name="Henrissat B."/>
            <person name="Grigoriev I.V."/>
            <person name="Hibbett D.S."/>
            <person name="Martin F."/>
        </authorList>
    </citation>
    <scope>NUCLEOTIDE SEQUENCE [LARGE SCALE GENOMIC DNA]</scope>
    <source>
        <strain evidence="4">FD-334 SS-4</strain>
    </source>
</reference>
<name>A0A0D2LGH3_HYPSF</name>
<dbReference type="EMBL" id="KN817527">
    <property type="protein sequence ID" value="KJA26702.1"/>
    <property type="molecule type" value="Genomic_DNA"/>
</dbReference>
<sequence>MAEVQESLILLNYASLSTITLMAYDCVLSFADEVTYVWNTAWCIPKVLYIISRYYPILHLAILYYVRNLTNASSQGSPLHQLCSTYKWYQGFGGVICILPPVTAIFTMRVCALYKTSRPVIILVWFLWTVETAGELATTIRVTIGEHDDIIGYEPGCLTITKSDPSLYRSELLAWVPALVGSCKPSSAN</sequence>
<dbReference type="OMA" id="WTVETAG"/>
<dbReference type="Proteomes" id="UP000054270">
    <property type="component" value="Unassembled WGS sequence"/>
</dbReference>
<feature type="transmembrane region" description="Helical" evidence="1">
    <location>
        <begin position="86"/>
        <end position="108"/>
    </location>
</feature>
<keyword evidence="1" id="KW-0472">Membrane</keyword>
<gene>
    <name evidence="3" type="ORF">HYPSUDRAFT_198951</name>
</gene>
<keyword evidence="1" id="KW-1133">Transmembrane helix</keyword>
<dbReference type="AlphaFoldDB" id="A0A0D2LGH3"/>
<organism evidence="3 4">
    <name type="scientific">Hypholoma sublateritium (strain FD-334 SS-4)</name>
    <dbReference type="NCBI Taxonomy" id="945553"/>
    <lineage>
        <taxon>Eukaryota</taxon>
        <taxon>Fungi</taxon>
        <taxon>Dikarya</taxon>
        <taxon>Basidiomycota</taxon>
        <taxon>Agaricomycotina</taxon>
        <taxon>Agaricomycetes</taxon>
        <taxon>Agaricomycetidae</taxon>
        <taxon>Agaricales</taxon>
        <taxon>Agaricineae</taxon>
        <taxon>Strophariaceae</taxon>
        <taxon>Hypholoma</taxon>
    </lineage>
</organism>
<evidence type="ECO:0000259" key="2">
    <source>
        <dbReference type="Pfam" id="PF20151"/>
    </source>
</evidence>
<protein>
    <recommendedName>
        <fullName evidence="2">DUF6533 domain-containing protein</fullName>
    </recommendedName>
</protein>
<dbReference type="OrthoDB" id="3349377at2759"/>
<evidence type="ECO:0000313" key="4">
    <source>
        <dbReference type="Proteomes" id="UP000054270"/>
    </source>
</evidence>
<proteinExistence type="predicted"/>
<evidence type="ECO:0000256" key="1">
    <source>
        <dbReference type="SAM" id="Phobius"/>
    </source>
</evidence>
<evidence type="ECO:0000313" key="3">
    <source>
        <dbReference type="EMBL" id="KJA26702.1"/>
    </source>
</evidence>
<keyword evidence="1" id="KW-0812">Transmembrane</keyword>
<accession>A0A0D2LGH3</accession>